<gene>
    <name evidence="2" type="ORF">PGTUg99_033086</name>
</gene>
<evidence type="ECO:0000313" key="2">
    <source>
        <dbReference type="EMBL" id="KAA1088531.1"/>
    </source>
</evidence>
<proteinExistence type="predicted"/>
<dbReference type="EMBL" id="VDEP01000406">
    <property type="protein sequence ID" value="KAA1088531.1"/>
    <property type="molecule type" value="Genomic_DNA"/>
</dbReference>
<dbReference type="AlphaFoldDB" id="A0A5B0NGP9"/>
<protein>
    <submittedName>
        <fullName evidence="2">Uncharacterized protein</fullName>
    </submittedName>
</protein>
<evidence type="ECO:0000313" key="3">
    <source>
        <dbReference type="Proteomes" id="UP000325313"/>
    </source>
</evidence>
<reference evidence="2 3" key="1">
    <citation type="submission" date="2019-05" db="EMBL/GenBank/DDBJ databases">
        <title>Emergence of the Ug99 lineage of the wheat stem rust pathogen through somatic hybridization.</title>
        <authorList>
            <person name="Li F."/>
            <person name="Upadhyaya N.M."/>
            <person name="Sperschneider J."/>
            <person name="Matny O."/>
            <person name="Nguyen-Phuc H."/>
            <person name="Mago R."/>
            <person name="Raley C."/>
            <person name="Miller M.E."/>
            <person name="Silverstein K.A.T."/>
            <person name="Henningsen E."/>
            <person name="Hirsch C.D."/>
            <person name="Visser B."/>
            <person name="Pretorius Z.A."/>
            <person name="Steffenson B.J."/>
            <person name="Schwessinger B."/>
            <person name="Dodds P.N."/>
            <person name="Figueroa M."/>
        </authorList>
    </citation>
    <scope>NUCLEOTIDE SEQUENCE [LARGE SCALE GENOMIC DNA]</scope>
    <source>
        <strain evidence="2 3">Ug99</strain>
    </source>
</reference>
<sequence>MAETDPHLYFMSRVPSSINHRTDDPHPSLTYQTTYNKLPPIGQHQRTPPRPSNDLQDRRS</sequence>
<organism evidence="2 3">
    <name type="scientific">Puccinia graminis f. sp. tritici</name>
    <dbReference type="NCBI Taxonomy" id="56615"/>
    <lineage>
        <taxon>Eukaryota</taxon>
        <taxon>Fungi</taxon>
        <taxon>Dikarya</taxon>
        <taxon>Basidiomycota</taxon>
        <taxon>Pucciniomycotina</taxon>
        <taxon>Pucciniomycetes</taxon>
        <taxon>Pucciniales</taxon>
        <taxon>Pucciniaceae</taxon>
        <taxon>Puccinia</taxon>
    </lineage>
</organism>
<evidence type="ECO:0000256" key="1">
    <source>
        <dbReference type="SAM" id="MobiDB-lite"/>
    </source>
</evidence>
<feature type="region of interest" description="Disordered" evidence="1">
    <location>
        <begin position="16"/>
        <end position="60"/>
    </location>
</feature>
<dbReference type="Proteomes" id="UP000325313">
    <property type="component" value="Unassembled WGS sequence"/>
</dbReference>
<name>A0A5B0NGP9_PUCGR</name>
<accession>A0A5B0NGP9</accession>
<comment type="caution">
    <text evidence="2">The sequence shown here is derived from an EMBL/GenBank/DDBJ whole genome shotgun (WGS) entry which is preliminary data.</text>
</comment>